<proteinExistence type="predicted"/>
<protein>
    <submittedName>
        <fullName evidence="2">Uncharacterized protein</fullName>
    </submittedName>
</protein>
<evidence type="ECO:0000256" key="1">
    <source>
        <dbReference type="SAM" id="SignalP"/>
    </source>
</evidence>
<sequence>MVRIIISLMVIFLMNQQGTAFFPIRFLNMQDIISWGNKIFNEETLFGKKFDFISLIKLKKLLNDVDRISYDFDAISNKINQTQSKRMPVHVADSNPNLGCIIFKELCKKKVPDQSQNLILHEYISTVNNSYTDIRNKLIKSQTNYKSLNDSMSHILDKANSLSITLEKIYQLIVLTKDSNMTKFLDLTITNANLFPRYDCNKYLSAQQQMFVTYINLIIAEMKGLTILTFIHSIYQRLFKVPSISETLMKIQQNFEYKVRNYNEHINQAMTLLPRDIYRCEILTPRRGENFIEFTRFHQAMLISSSILDTTHPGSKFCHTKCEDIDVAASNLATRENIYNCQTLGHSNDVDVCISNYSSGKFLWWRTPNHTYGDSRKCTGEMSFGNKQRTAIRFCYMCMCSMMDTLSLYRNKILRISETSQMSDIANNMIVIGVKFVIHDRAVHLQILQSKYVPGKIIDNSATWKKLDDFTSTSDTKFRYTALGEVSGQLFIDDVMLPPKYVVTGVRFASRKGDPAGFFLQVHGTSFDIQTGKLNPEDGAWFVSGNWEFSTRPDYKRDRIEIEMNIPTNPTQCKGYHYDRETNKFIQFHHSDVIEDAGQSTVPFIDAQPVEIYPSFPLGGIGLFYRNQFGCGGYIAPRLFAIDMSQYVDKN</sequence>
<accession>A0AA39FNL6</accession>
<dbReference type="PANTHER" id="PTHR47890:SF1">
    <property type="entry name" value="LD24308P"/>
    <property type="match status" value="1"/>
</dbReference>
<reference evidence="2" key="2">
    <citation type="submission" date="2023-03" db="EMBL/GenBank/DDBJ databases">
        <authorList>
            <person name="Inwood S.N."/>
            <person name="Skelly J.G."/>
            <person name="Guhlin J."/>
            <person name="Harrop T.W.R."/>
            <person name="Goldson S.G."/>
            <person name="Dearden P.K."/>
        </authorList>
    </citation>
    <scope>NUCLEOTIDE SEQUENCE</scope>
    <source>
        <strain evidence="2">Irish</strain>
        <tissue evidence="2">Whole body</tissue>
    </source>
</reference>
<keyword evidence="3" id="KW-1185">Reference proteome</keyword>
<evidence type="ECO:0000313" key="3">
    <source>
        <dbReference type="Proteomes" id="UP001168990"/>
    </source>
</evidence>
<dbReference type="AlphaFoldDB" id="A0AA39FNL6"/>
<dbReference type="Proteomes" id="UP001168990">
    <property type="component" value="Unassembled WGS sequence"/>
</dbReference>
<dbReference type="PANTHER" id="PTHR47890">
    <property type="entry name" value="LD24308P"/>
    <property type="match status" value="1"/>
</dbReference>
<dbReference type="InterPro" id="IPR032062">
    <property type="entry name" value="DUF4803"/>
</dbReference>
<name>A0AA39FNL6_9HYME</name>
<reference evidence="2" key="1">
    <citation type="journal article" date="2023" name="bioRxiv">
        <title>Scaffold-level genome assemblies of two parasitoid biocontrol wasps reveal the parthenogenesis mechanism and an associated novel virus.</title>
        <authorList>
            <person name="Inwood S."/>
            <person name="Skelly J."/>
            <person name="Guhlin J."/>
            <person name="Harrop T."/>
            <person name="Goldson S."/>
            <person name="Dearden P."/>
        </authorList>
    </citation>
    <scope>NUCLEOTIDE SEQUENCE</scope>
    <source>
        <strain evidence="2">Irish</strain>
        <tissue evidence="2">Whole body</tissue>
    </source>
</reference>
<dbReference type="EMBL" id="JAQQBS010000002">
    <property type="protein sequence ID" value="KAK0172746.1"/>
    <property type="molecule type" value="Genomic_DNA"/>
</dbReference>
<feature type="signal peptide" evidence="1">
    <location>
        <begin position="1"/>
        <end position="20"/>
    </location>
</feature>
<gene>
    <name evidence="2" type="ORF">PV328_006025</name>
</gene>
<comment type="caution">
    <text evidence="2">The sequence shown here is derived from an EMBL/GenBank/DDBJ whole genome shotgun (WGS) entry which is preliminary data.</text>
</comment>
<evidence type="ECO:0000313" key="2">
    <source>
        <dbReference type="EMBL" id="KAK0172746.1"/>
    </source>
</evidence>
<feature type="chain" id="PRO_5041357907" evidence="1">
    <location>
        <begin position="21"/>
        <end position="651"/>
    </location>
</feature>
<organism evidence="2 3">
    <name type="scientific">Microctonus aethiopoides</name>
    <dbReference type="NCBI Taxonomy" id="144406"/>
    <lineage>
        <taxon>Eukaryota</taxon>
        <taxon>Metazoa</taxon>
        <taxon>Ecdysozoa</taxon>
        <taxon>Arthropoda</taxon>
        <taxon>Hexapoda</taxon>
        <taxon>Insecta</taxon>
        <taxon>Pterygota</taxon>
        <taxon>Neoptera</taxon>
        <taxon>Endopterygota</taxon>
        <taxon>Hymenoptera</taxon>
        <taxon>Apocrita</taxon>
        <taxon>Ichneumonoidea</taxon>
        <taxon>Braconidae</taxon>
        <taxon>Euphorinae</taxon>
        <taxon>Microctonus</taxon>
    </lineage>
</organism>
<dbReference type="Pfam" id="PF16061">
    <property type="entry name" value="DUF4803"/>
    <property type="match status" value="1"/>
</dbReference>
<keyword evidence="1" id="KW-0732">Signal</keyword>